<protein>
    <submittedName>
        <fullName evidence="8">Heat stress transcription factor A-4a-like</fullName>
    </submittedName>
</protein>
<reference evidence="8" key="2">
    <citation type="submission" date="2025-08" db="UniProtKB">
        <authorList>
            <consortium name="RefSeq"/>
        </authorList>
    </citation>
    <scope>IDENTIFICATION</scope>
    <source>
        <tissue evidence="8">Leaf</tissue>
    </source>
</reference>
<comment type="similarity">
    <text evidence="5">Belongs to the HSF family.</text>
</comment>
<evidence type="ECO:0000259" key="6">
    <source>
        <dbReference type="SMART" id="SM00415"/>
    </source>
</evidence>
<dbReference type="PANTHER" id="PTHR10015:SF374">
    <property type="entry name" value="HSF-TYPE DNA-BINDING DOMAIN-CONTAINING PROTEIN"/>
    <property type="match status" value="1"/>
</dbReference>
<dbReference type="InterPro" id="IPR036388">
    <property type="entry name" value="WH-like_DNA-bd_sf"/>
</dbReference>
<dbReference type="SUPFAM" id="SSF46785">
    <property type="entry name" value="Winged helix' DNA-binding domain"/>
    <property type="match status" value="1"/>
</dbReference>
<dbReference type="GeneID" id="108845378"/>
<evidence type="ECO:0000256" key="1">
    <source>
        <dbReference type="ARBA" id="ARBA00004123"/>
    </source>
</evidence>
<dbReference type="GO" id="GO:0005634">
    <property type="term" value="C:nucleus"/>
    <property type="evidence" value="ECO:0007669"/>
    <property type="project" value="UniProtKB-SubCell"/>
</dbReference>
<organism evidence="7 8">
    <name type="scientific">Raphanus sativus</name>
    <name type="common">Radish</name>
    <name type="synonym">Raphanus raphanistrum var. sativus</name>
    <dbReference type="NCBI Taxonomy" id="3726"/>
    <lineage>
        <taxon>Eukaryota</taxon>
        <taxon>Viridiplantae</taxon>
        <taxon>Streptophyta</taxon>
        <taxon>Embryophyta</taxon>
        <taxon>Tracheophyta</taxon>
        <taxon>Spermatophyta</taxon>
        <taxon>Magnoliopsida</taxon>
        <taxon>eudicotyledons</taxon>
        <taxon>Gunneridae</taxon>
        <taxon>Pentapetalae</taxon>
        <taxon>rosids</taxon>
        <taxon>malvids</taxon>
        <taxon>Brassicales</taxon>
        <taxon>Brassicaceae</taxon>
        <taxon>Brassiceae</taxon>
        <taxon>Raphanus</taxon>
    </lineage>
</organism>
<dbReference type="PANTHER" id="PTHR10015">
    <property type="entry name" value="HEAT SHOCK TRANSCRIPTION FACTOR"/>
    <property type="match status" value="1"/>
</dbReference>
<evidence type="ECO:0000313" key="8">
    <source>
        <dbReference type="RefSeq" id="XP_018474100.1"/>
    </source>
</evidence>
<dbReference type="GO" id="GO:0003700">
    <property type="term" value="F:DNA-binding transcription factor activity"/>
    <property type="evidence" value="ECO:0007669"/>
    <property type="project" value="InterPro"/>
</dbReference>
<gene>
    <name evidence="8" type="primary">LOC108845378</name>
</gene>
<dbReference type="GO" id="GO:0000978">
    <property type="term" value="F:RNA polymerase II cis-regulatory region sequence-specific DNA binding"/>
    <property type="evidence" value="ECO:0007669"/>
    <property type="project" value="TreeGrafter"/>
</dbReference>
<keyword evidence="3" id="KW-0238">DNA-binding</keyword>
<evidence type="ECO:0000256" key="2">
    <source>
        <dbReference type="ARBA" id="ARBA00023016"/>
    </source>
</evidence>
<evidence type="ECO:0000313" key="7">
    <source>
        <dbReference type="Proteomes" id="UP000504610"/>
    </source>
</evidence>
<dbReference type="GO" id="GO:0006357">
    <property type="term" value="P:regulation of transcription by RNA polymerase II"/>
    <property type="evidence" value="ECO:0007669"/>
    <property type="project" value="TreeGrafter"/>
</dbReference>
<feature type="domain" description="HSF-type DNA-binding" evidence="6">
    <location>
        <begin position="5"/>
        <end position="105"/>
    </location>
</feature>
<accession>A0A6J0MNQ1</accession>
<dbReference type="SMART" id="SM00415">
    <property type="entry name" value="HSF"/>
    <property type="match status" value="1"/>
</dbReference>
<dbReference type="Pfam" id="PF00447">
    <property type="entry name" value="HSF_DNA-bind"/>
    <property type="match status" value="1"/>
</dbReference>
<dbReference type="AlphaFoldDB" id="A0A6J0MNQ1"/>
<dbReference type="InterPro" id="IPR000232">
    <property type="entry name" value="HSF_DNA-bd"/>
</dbReference>
<name>A0A6J0MNQ1_RAPSA</name>
<comment type="subcellular location">
    <subcellularLocation>
        <location evidence="1">Nucleus</location>
    </subcellularLocation>
</comment>
<sequence>MTNYAYSAFYKSVYAVVEDSSLDAVVSWSKHKKSFIIWDPIEFQRRVMPTGRQKRILCLNFPMFIDDLKYYGFVRVKGSKHRYHFGHPKYFVKGKPELMTKMYEEAHEKRMHKFQQARAMRKAMRKKAEARAMELSGALGDLAL</sequence>
<dbReference type="Gene3D" id="1.10.10.10">
    <property type="entry name" value="Winged helix-like DNA-binding domain superfamily/Winged helix DNA-binding domain"/>
    <property type="match status" value="1"/>
</dbReference>
<reference evidence="7" key="1">
    <citation type="journal article" date="2019" name="Database">
        <title>The radish genome database (RadishGD): an integrated information resource for radish genomics.</title>
        <authorList>
            <person name="Yu H.J."/>
            <person name="Baek S."/>
            <person name="Lee Y.J."/>
            <person name="Cho A."/>
            <person name="Mun J.H."/>
        </authorList>
    </citation>
    <scope>NUCLEOTIDE SEQUENCE [LARGE SCALE GENOMIC DNA]</scope>
    <source>
        <strain evidence="7">cv. WK10039</strain>
    </source>
</reference>
<dbReference type="Proteomes" id="UP000504610">
    <property type="component" value="Chromosome 3"/>
</dbReference>
<keyword evidence="7" id="KW-1185">Reference proteome</keyword>
<proteinExistence type="inferred from homology"/>
<dbReference type="OrthoDB" id="1095916at2759"/>
<keyword evidence="4" id="KW-0539">Nucleus</keyword>
<evidence type="ECO:0000256" key="3">
    <source>
        <dbReference type="ARBA" id="ARBA00023125"/>
    </source>
</evidence>
<dbReference type="RefSeq" id="XP_018474100.1">
    <property type="nucleotide sequence ID" value="XM_018618598.2"/>
</dbReference>
<dbReference type="GO" id="GO:0034605">
    <property type="term" value="P:cellular response to heat"/>
    <property type="evidence" value="ECO:0007669"/>
    <property type="project" value="TreeGrafter"/>
</dbReference>
<keyword evidence="2" id="KW-0346">Stress response</keyword>
<dbReference type="InterPro" id="IPR036390">
    <property type="entry name" value="WH_DNA-bd_sf"/>
</dbReference>
<evidence type="ECO:0000256" key="4">
    <source>
        <dbReference type="ARBA" id="ARBA00023242"/>
    </source>
</evidence>
<dbReference type="KEGG" id="rsz:108845378"/>
<evidence type="ECO:0000256" key="5">
    <source>
        <dbReference type="RuleBase" id="RU004020"/>
    </source>
</evidence>